<keyword evidence="4" id="KW-1185">Reference proteome</keyword>
<accession>A0ABU2AD98</accession>
<dbReference type="Pfam" id="PF07589">
    <property type="entry name" value="PEP-CTERM"/>
    <property type="match status" value="1"/>
</dbReference>
<feature type="chain" id="PRO_5045724759" description="Ice-binding protein C-terminal domain-containing protein" evidence="1">
    <location>
        <begin position="24"/>
        <end position="196"/>
    </location>
</feature>
<name>A0ABU2AD98_9BURK</name>
<organism evidence="3 4">
    <name type="scientific">Roseateles asaccharophilus</name>
    <dbReference type="NCBI Taxonomy" id="582607"/>
    <lineage>
        <taxon>Bacteria</taxon>
        <taxon>Pseudomonadati</taxon>
        <taxon>Pseudomonadota</taxon>
        <taxon>Betaproteobacteria</taxon>
        <taxon>Burkholderiales</taxon>
        <taxon>Sphaerotilaceae</taxon>
        <taxon>Roseateles</taxon>
    </lineage>
</organism>
<evidence type="ECO:0000259" key="2">
    <source>
        <dbReference type="Pfam" id="PF07589"/>
    </source>
</evidence>
<sequence length="196" mass="20295">MNKHSLNLLALTALLCAAAPAQALTFEGAVTQGATVANDYSAIGLLSFDLDLANGSPAVLSWRIDDEDLLAPIAFNAVIRNYTGAGLKGLTLTLDHSSFASVGSVTRQFGGDWTVTGSGATRTITFAPEDYLDIELGNALGGAGKTDWTLAQAGFKVGDRFSLTVSAVPEPSQVALLLAGLGAVGWVARRRQADKA</sequence>
<proteinExistence type="predicted"/>
<dbReference type="RefSeq" id="WP_310332096.1">
    <property type="nucleotide sequence ID" value="NZ_JAVDXV010000009.1"/>
</dbReference>
<dbReference type="EMBL" id="JAVDXV010000009">
    <property type="protein sequence ID" value="MDR7335183.1"/>
    <property type="molecule type" value="Genomic_DNA"/>
</dbReference>
<evidence type="ECO:0000313" key="3">
    <source>
        <dbReference type="EMBL" id="MDR7335183.1"/>
    </source>
</evidence>
<dbReference type="Proteomes" id="UP001180825">
    <property type="component" value="Unassembled WGS sequence"/>
</dbReference>
<evidence type="ECO:0000313" key="4">
    <source>
        <dbReference type="Proteomes" id="UP001180825"/>
    </source>
</evidence>
<feature type="signal peptide" evidence="1">
    <location>
        <begin position="1"/>
        <end position="23"/>
    </location>
</feature>
<comment type="caution">
    <text evidence="3">The sequence shown here is derived from an EMBL/GenBank/DDBJ whole genome shotgun (WGS) entry which is preliminary data.</text>
</comment>
<protein>
    <recommendedName>
        <fullName evidence="2">Ice-binding protein C-terminal domain-containing protein</fullName>
    </recommendedName>
</protein>
<dbReference type="InterPro" id="IPR013424">
    <property type="entry name" value="Ice-binding_C"/>
</dbReference>
<dbReference type="NCBIfam" id="TIGR02595">
    <property type="entry name" value="PEP_CTERM"/>
    <property type="match status" value="1"/>
</dbReference>
<reference evidence="3 4" key="1">
    <citation type="submission" date="2023-07" db="EMBL/GenBank/DDBJ databases">
        <title>Sorghum-associated microbial communities from plants grown in Nebraska, USA.</title>
        <authorList>
            <person name="Schachtman D."/>
        </authorList>
    </citation>
    <scope>NUCLEOTIDE SEQUENCE [LARGE SCALE GENOMIC DNA]</scope>
    <source>
        <strain evidence="3 4">BE316</strain>
    </source>
</reference>
<evidence type="ECO:0000256" key="1">
    <source>
        <dbReference type="SAM" id="SignalP"/>
    </source>
</evidence>
<feature type="domain" description="Ice-binding protein C-terminal" evidence="2">
    <location>
        <begin position="167"/>
        <end position="191"/>
    </location>
</feature>
<keyword evidence="1" id="KW-0732">Signal</keyword>
<gene>
    <name evidence="3" type="ORF">J2X21_004348</name>
</gene>